<dbReference type="CDD" id="cd00397">
    <property type="entry name" value="DNA_BRE_C"/>
    <property type="match status" value="1"/>
</dbReference>
<evidence type="ECO:0000256" key="3">
    <source>
        <dbReference type="ARBA" id="ARBA00023125"/>
    </source>
</evidence>
<dbReference type="PROSITE" id="PS51898">
    <property type="entry name" value="TYR_RECOMBINASE"/>
    <property type="match status" value="1"/>
</dbReference>
<evidence type="ECO:0000256" key="5">
    <source>
        <dbReference type="PROSITE-ProRule" id="PRU01248"/>
    </source>
</evidence>
<dbReference type="InterPro" id="IPR044068">
    <property type="entry name" value="CB"/>
</dbReference>
<dbReference type="InterPro" id="IPR050090">
    <property type="entry name" value="Tyrosine_recombinase_XerCD"/>
</dbReference>
<dbReference type="PANTHER" id="PTHR30349:SF64">
    <property type="entry name" value="PROPHAGE INTEGRASE INTD-RELATED"/>
    <property type="match status" value="1"/>
</dbReference>
<dbReference type="InterPro" id="IPR011010">
    <property type="entry name" value="DNA_brk_join_enz"/>
</dbReference>
<keyword evidence="2" id="KW-0229">DNA integration</keyword>
<feature type="domain" description="Core-binding (CB)" evidence="7">
    <location>
        <begin position="3"/>
        <end position="93"/>
    </location>
</feature>
<gene>
    <name evidence="8" type="ORF">ABIE08_004717</name>
</gene>
<accession>A0ABV2R644</accession>
<keyword evidence="3 5" id="KW-0238">DNA-binding</keyword>
<protein>
    <submittedName>
        <fullName evidence="8">Site-specific recombinase XerD</fullName>
    </submittedName>
</protein>
<dbReference type="Gene3D" id="1.10.150.130">
    <property type="match status" value="1"/>
</dbReference>
<evidence type="ECO:0000256" key="2">
    <source>
        <dbReference type="ARBA" id="ARBA00022908"/>
    </source>
</evidence>
<name>A0ABV2R644_9HYPH</name>
<evidence type="ECO:0000259" key="6">
    <source>
        <dbReference type="PROSITE" id="PS51898"/>
    </source>
</evidence>
<dbReference type="InterPro" id="IPR013762">
    <property type="entry name" value="Integrase-like_cat_sf"/>
</dbReference>
<dbReference type="Proteomes" id="UP001549321">
    <property type="component" value="Unassembled WGS sequence"/>
</dbReference>
<evidence type="ECO:0000313" key="8">
    <source>
        <dbReference type="EMBL" id="MET4636752.1"/>
    </source>
</evidence>
<comment type="caution">
    <text evidence="8">The sequence shown here is derived from an EMBL/GenBank/DDBJ whole genome shotgun (WGS) entry which is preliminary data.</text>
</comment>
<sequence length="364" mass="41584">MNPWNERLRHDYIEHLSDAKKHGDKTIDAAMRHLTELERYMGGKNFESLTKSQAKAFNDHLHQRPSKAGADTLSDSSIVHTLSDLKAFFDWLITFKKLKVDLEAVARLTPSPRVVIGLKTQPDKAPPTADKIRQMLAAMADQTVFQRRNRALVALIYLTGMRVGAVISLRCKHVKLADRQILQNAREVNTKFGKNMLTSWFPVGEDIQQIVVAWVRERLEGGADPDAPLFPARPRFRLPGDETREKEAFWKTSQPLREVFRSACRSADIDYINPHAVRDTLMLLGLEICATWEELKAWSQNLGHEKLDTSLVHYGKLDTNRQNTLMQGLVRTDLTVRDEQELLMLYRRLPAKKRASLLDVLTLG</sequence>
<reference evidence="8 9" key="1">
    <citation type="submission" date="2024-06" db="EMBL/GenBank/DDBJ databases">
        <title>Sorghum-associated microbial communities from plants grown in Nebraska, USA.</title>
        <authorList>
            <person name="Schachtman D."/>
        </authorList>
    </citation>
    <scope>NUCLEOTIDE SEQUENCE [LARGE SCALE GENOMIC DNA]</scope>
    <source>
        <strain evidence="8 9">3207</strain>
    </source>
</reference>
<dbReference type="SUPFAM" id="SSF56349">
    <property type="entry name" value="DNA breaking-rejoining enzymes"/>
    <property type="match status" value="1"/>
</dbReference>
<dbReference type="EMBL" id="JBEPSM010000007">
    <property type="protein sequence ID" value="MET4636752.1"/>
    <property type="molecule type" value="Genomic_DNA"/>
</dbReference>
<evidence type="ECO:0000256" key="4">
    <source>
        <dbReference type="ARBA" id="ARBA00023172"/>
    </source>
</evidence>
<keyword evidence="9" id="KW-1185">Reference proteome</keyword>
<evidence type="ECO:0000259" key="7">
    <source>
        <dbReference type="PROSITE" id="PS51900"/>
    </source>
</evidence>
<dbReference type="RefSeq" id="WP_354554536.1">
    <property type="nucleotide sequence ID" value="NZ_JBEPSM010000007.1"/>
</dbReference>
<dbReference type="InterPro" id="IPR010998">
    <property type="entry name" value="Integrase_recombinase_N"/>
</dbReference>
<dbReference type="PROSITE" id="PS51900">
    <property type="entry name" value="CB"/>
    <property type="match status" value="1"/>
</dbReference>
<dbReference type="InterPro" id="IPR002104">
    <property type="entry name" value="Integrase_catalytic"/>
</dbReference>
<dbReference type="InterPro" id="IPR004107">
    <property type="entry name" value="Integrase_SAM-like_N"/>
</dbReference>
<dbReference type="Pfam" id="PF02899">
    <property type="entry name" value="Phage_int_SAM_1"/>
    <property type="match status" value="1"/>
</dbReference>
<feature type="domain" description="Tyr recombinase" evidence="6">
    <location>
        <begin position="122"/>
        <end position="327"/>
    </location>
</feature>
<dbReference type="Gene3D" id="1.10.443.10">
    <property type="entry name" value="Intergrase catalytic core"/>
    <property type="match status" value="1"/>
</dbReference>
<dbReference type="PANTHER" id="PTHR30349">
    <property type="entry name" value="PHAGE INTEGRASE-RELATED"/>
    <property type="match status" value="1"/>
</dbReference>
<dbReference type="Pfam" id="PF00589">
    <property type="entry name" value="Phage_integrase"/>
    <property type="match status" value="1"/>
</dbReference>
<organism evidence="8 9">
    <name type="scientific">Kaistia defluvii</name>
    <dbReference type="NCBI Taxonomy" id="410841"/>
    <lineage>
        <taxon>Bacteria</taxon>
        <taxon>Pseudomonadati</taxon>
        <taxon>Pseudomonadota</taxon>
        <taxon>Alphaproteobacteria</taxon>
        <taxon>Hyphomicrobiales</taxon>
        <taxon>Kaistiaceae</taxon>
        <taxon>Kaistia</taxon>
    </lineage>
</organism>
<evidence type="ECO:0000256" key="1">
    <source>
        <dbReference type="ARBA" id="ARBA00008857"/>
    </source>
</evidence>
<proteinExistence type="inferred from homology"/>
<evidence type="ECO:0000313" key="9">
    <source>
        <dbReference type="Proteomes" id="UP001549321"/>
    </source>
</evidence>
<comment type="similarity">
    <text evidence="1">Belongs to the 'phage' integrase family.</text>
</comment>
<keyword evidence="4" id="KW-0233">DNA recombination</keyword>